<dbReference type="InterPro" id="IPR047216">
    <property type="entry name" value="Endonuclease_DUF559_bact"/>
</dbReference>
<name>A0ABV7X8H0_9SPHN</name>
<evidence type="ECO:0000259" key="1">
    <source>
        <dbReference type="Pfam" id="PF04480"/>
    </source>
</evidence>
<comment type="caution">
    <text evidence="2">The sequence shown here is derived from an EMBL/GenBank/DDBJ whole genome shotgun (WGS) entry which is preliminary data.</text>
</comment>
<dbReference type="InterPro" id="IPR011335">
    <property type="entry name" value="Restrct_endonuc-II-like"/>
</dbReference>
<sequence>MSRVARETHPEAARLRREATDAERRFWRAVRNRQLAGLKFRRQVSLGPYVADFACVEGGLIVELDGSQHADAVEYDERRTRYLEAQGYRVIRFSNIDALTNLEGVLEMVLAAAGQR</sequence>
<keyword evidence="2" id="KW-0378">Hydrolase</keyword>
<dbReference type="RefSeq" id="WP_380858708.1">
    <property type="nucleotide sequence ID" value="NZ_JBHRXV010000004.1"/>
</dbReference>
<dbReference type="Gene3D" id="3.40.960.10">
    <property type="entry name" value="VSR Endonuclease"/>
    <property type="match status" value="1"/>
</dbReference>
<accession>A0ABV7X8H0</accession>
<dbReference type="InterPro" id="IPR007569">
    <property type="entry name" value="DUF559"/>
</dbReference>
<proteinExistence type="predicted"/>
<reference evidence="3" key="1">
    <citation type="journal article" date="2019" name="Int. J. Syst. Evol. Microbiol.">
        <title>The Global Catalogue of Microorganisms (GCM) 10K type strain sequencing project: providing services to taxonomists for standard genome sequencing and annotation.</title>
        <authorList>
            <consortium name="The Broad Institute Genomics Platform"/>
            <consortium name="The Broad Institute Genome Sequencing Center for Infectious Disease"/>
            <person name="Wu L."/>
            <person name="Ma J."/>
        </authorList>
    </citation>
    <scope>NUCLEOTIDE SEQUENCE [LARGE SCALE GENOMIC DNA]</scope>
    <source>
        <strain evidence="3">KCTC 42644</strain>
    </source>
</reference>
<dbReference type="SUPFAM" id="SSF52980">
    <property type="entry name" value="Restriction endonuclease-like"/>
    <property type="match status" value="1"/>
</dbReference>
<keyword evidence="3" id="KW-1185">Reference proteome</keyword>
<dbReference type="PANTHER" id="PTHR38590">
    <property type="entry name" value="BLL0828 PROTEIN"/>
    <property type="match status" value="1"/>
</dbReference>
<dbReference type="PANTHER" id="PTHR38590:SF1">
    <property type="entry name" value="BLL0828 PROTEIN"/>
    <property type="match status" value="1"/>
</dbReference>
<feature type="domain" description="DUF559" evidence="1">
    <location>
        <begin position="10"/>
        <end position="111"/>
    </location>
</feature>
<protein>
    <submittedName>
        <fullName evidence="2">Endonuclease domain-containing protein</fullName>
    </submittedName>
</protein>
<gene>
    <name evidence="2" type="ORF">ACFOMD_06625</name>
</gene>
<dbReference type="Proteomes" id="UP001595615">
    <property type="component" value="Unassembled WGS sequence"/>
</dbReference>
<dbReference type="CDD" id="cd01038">
    <property type="entry name" value="Endonuclease_DUF559"/>
    <property type="match status" value="1"/>
</dbReference>
<evidence type="ECO:0000313" key="2">
    <source>
        <dbReference type="EMBL" id="MFC3712236.1"/>
    </source>
</evidence>
<dbReference type="Pfam" id="PF04480">
    <property type="entry name" value="DUF559"/>
    <property type="match status" value="1"/>
</dbReference>
<keyword evidence="2" id="KW-0540">Nuclease</keyword>
<dbReference type="EMBL" id="JBHRXV010000004">
    <property type="protein sequence ID" value="MFC3712236.1"/>
    <property type="molecule type" value="Genomic_DNA"/>
</dbReference>
<keyword evidence="2" id="KW-0255">Endonuclease</keyword>
<organism evidence="2 3">
    <name type="scientific">Sphingoaurantiacus capsulatus</name>
    <dbReference type="NCBI Taxonomy" id="1771310"/>
    <lineage>
        <taxon>Bacteria</taxon>
        <taxon>Pseudomonadati</taxon>
        <taxon>Pseudomonadota</taxon>
        <taxon>Alphaproteobacteria</taxon>
        <taxon>Sphingomonadales</taxon>
        <taxon>Sphingosinicellaceae</taxon>
        <taxon>Sphingoaurantiacus</taxon>
    </lineage>
</organism>
<dbReference type="GO" id="GO:0004519">
    <property type="term" value="F:endonuclease activity"/>
    <property type="evidence" value="ECO:0007669"/>
    <property type="project" value="UniProtKB-KW"/>
</dbReference>
<evidence type="ECO:0000313" key="3">
    <source>
        <dbReference type="Proteomes" id="UP001595615"/>
    </source>
</evidence>